<dbReference type="STRING" id="42155.A0A0R3QGS0"/>
<dbReference type="Proteomes" id="UP000280834">
    <property type="component" value="Unassembled WGS sequence"/>
</dbReference>
<dbReference type="Pfam" id="PF01266">
    <property type="entry name" value="DAO"/>
    <property type="match status" value="1"/>
</dbReference>
<dbReference type="Gene3D" id="3.30.9.10">
    <property type="entry name" value="D-Amino Acid Oxidase, subunit A, domain 2"/>
    <property type="match status" value="1"/>
</dbReference>
<dbReference type="WBParaSite" id="BTMF_0000557601-mRNA-1">
    <property type="protein sequence ID" value="BTMF_0000557601-mRNA-1"/>
    <property type="gene ID" value="BTMF_0000557601"/>
</dbReference>
<accession>A0A0R3QGS0</accession>
<dbReference type="InterPro" id="IPR036188">
    <property type="entry name" value="FAD/NAD-bd_sf"/>
</dbReference>
<evidence type="ECO:0000256" key="2">
    <source>
        <dbReference type="ARBA" id="ARBA00039785"/>
    </source>
</evidence>
<evidence type="ECO:0000313" key="7">
    <source>
        <dbReference type="WBParaSite" id="BTMF_0000557601-mRNA-1"/>
    </source>
</evidence>
<evidence type="ECO:0000313" key="5">
    <source>
        <dbReference type="EMBL" id="VDO17367.1"/>
    </source>
</evidence>
<evidence type="ECO:0000313" key="6">
    <source>
        <dbReference type="Proteomes" id="UP000280834"/>
    </source>
</evidence>
<dbReference type="PANTHER" id="PTHR13847:SF287">
    <property type="entry name" value="FAD-DEPENDENT OXIDOREDUCTASE DOMAIN-CONTAINING PROTEIN 1"/>
    <property type="match status" value="1"/>
</dbReference>
<keyword evidence="1" id="KW-0560">Oxidoreductase</keyword>
<dbReference type="AlphaFoldDB" id="A0A0R3QGS0"/>
<dbReference type="GO" id="GO:0032981">
    <property type="term" value="P:mitochondrial respiratory chain complex I assembly"/>
    <property type="evidence" value="ECO:0007669"/>
    <property type="project" value="TreeGrafter"/>
</dbReference>
<reference evidence="7" key="1">
    <citation type="submission" date="2017-02" db="UniProtKB">
        <authorList>
            <consortium name="WormBaseParasite"/>
        </authorList>
    </citation>
    <scope>IDENTIFICATION</scope>
</reference>
<dbReference type="GO" id="GO:0005739">
    <property type="term" value="C:mitochondrion"/>
    <property type="evidence" value="ECO:0007669"/>
    <property type="project" value="GOC"/>
</dbReference>
<dbReference type="EMBL" id="UZAG01004965">
    <property type="protein sequence ID" value="VDO17367.1"/>
    <property type="molecule type" value="Genomic_DNA"/>
</dbReference>
<gene>
    <name evidence="5" type="ORF">BTMF_LOCUS4851</name>
</gene>
<sequence>MSSAHSPRVVIVGGAIIGSFCAWSLRQAGFAGPITVVEKDASYQFSSTALSAASIRTQFGTAANIRMSLYGARMFRDIKAVFGDEADIGYRERGYLILGGHDQVTQRLEAVRMQRSHGADIRVLDPGELAARYPGVDFGDVGIGTLGVQHEGWFDAWSLLSEVRRAARRLGVDYVEATASGFRTHGARVTGVELSNGEVLACDFCVLAAGALSGRLAALLDIALPVVPKKRTVFSFKTPFKASELPMLFDSSGIWVRPEGEGFIGGIQPPAEIDGDADGDFEPHHDLMESLFWPLLAKRIPAMEELRLQRAWAGHYE</sequence>
<dbReference type="SUPFAM" id="SSF51905">
    <property type="entry name" value="FAD/NAD(P)-binding domain"/>
    <property type="match status" value="1"/>
</dbReference>
<protein>
    <recommendedName>
        <fullName evidence="2">FAD-dependent oxidoreductase domain-containing protein 1</fullName>
    </recommendedName>
</protein>
<name>A0A0R3QGS0_9BILA</name>
<feature type="domain" description="FAD dependent oxidoreductase" evidence="4">
    <location>
        <begin position="8"/>
        <end position="316"/>
    </location>
</feature>
<dbReference type="GO" id="GO:0016491">
    <property type="term" value="F:oxidoreductase activity"/>
    <property type="evidence" value="ECO:0007669"/>
    <property type="project" value="UniProtKB-KW"/>
</dbReference>
<dbReference type="InterPro" id="IPR006076">
    <property type="entry name" value="FAD-dep_OxRdtase"/>
</dbReference>
<evidence type="ECO:0000259" key="4">
    <source>
        <dbReference type="Pfam" id="PF01266"/>
    </source>
</evidence>
<dbReference type="Gene3D" id="3.50.50.60">
    <property type="entry name" value="FAD/NAD(P)-binding domain"/>
    <property type="match status" value="1"/>
</dbReference>
<keyword evidence="6" id="KW-1185">Reference proteome</keyword>
<organism evidence="7">
    <name type="scientific">Brugia timori</name>
    <dbReference type="NCBI Taxonomy" id="42155"/>
    <lineage>
        <taxon>Eukaryota</taxon>
        <taxon>Metazoa</taxon>
        <taxon>Ecdysozoa</taxon>
        <taxon>Nematoda</taxon>
        <taxon>Chromadorea</taxon>
        <taxon>Rhabditida</taxon>
        <taxon>Spirurina</taxon>
        <taxon>Spiruromorpha</taxon>
        <taxon>Filarioidea</taxon>
        <taxon>Onchocercidae</taxon>
        <taxon>Brugia</taxon>
    </lineage>
</organism>
<evidence type="ECO:0000256" key="3">
    <source>
        <dbReference type="ARBA" id="ARBA00046185"/>
    </source>
</evidence>
<comment type="function">
    <text evidence="3">Required for the assembly of the mitochondrial membrane respiratory chain NADH dehydrogenase (Complex I). Involved in mid-late stages of complex I assembly.</text>
</comment>
<evidence type="ECO:0000256" key="1">
    <source>
        <dbReference type="ARBA" id="ARBA00023002"/>
    </source>
</evidence>
<reference evidence="5 6" key="2">
    <citation type="submission" date="2018-11" db="EMBL/GenBank/DDBJ databases">
        <authorList>
            <consortium name="Pathogen Informatics"/>
        </authorList>
    </citation>
    <scope>NUCLEOTIDE SEQUENCE [LARGE SCALE GENOMIC DNA]</scope>
</reference>
<dbReference type="PANTHER" id="PTHR13847">
    <property type="entry name" value="SARCOSINE DEHYDROGENASE-RELATED"/>
    <property type="match status" value="1"/>
</dbReference>
<proteinExistence type="predicted"/>